<keyword evidence="2" id="KW-1185">Reference proteome</keyword>
<dbReference type="SUPFAM" id="SSF52980">
    <property type="entry name" value="Restriction endonuclease-like"/>
    <property type="match status" value="1"/>
</dbReference>
<evidence type="ECO:0008006" key="3">
    <source>
        <dbReference type="Google" id="ProtNLM"/>
    </source>
</evidence>
<dbReference type="EMBL" id="JAPZPY010000002">
    <property type="protein sequence ID" value="MCZ8378389.1"/>
    <property type="molecule type" value="Genomic_DNA"/>
</dbReference>
<dbReference type="InterPro" id="IPR011335">
    <property type="entry name" value="Restrct_endonuc-II-like"/>
</dbReference>
<sequence length="287" mass="31540">MEWPFLGTEALAAGTVNRYQLATRYDALFRNVYVPRGQAVTAADKAVGAWLWSGRRGTAAGLSAAALHGAKWIDATLPAELNQSSRHKTTGIRLHSDALADDEICQARGVPATTPARTAFDLGRRKGLTTAVVRIDALRQATRLTARDVGALAERHRGARGVVQLREALALSDAGAESPQETRTRLVLAAAGLRPTHTQIEVFDHYEFVGRVDMGYLRWKVGVEYDGPQHWTDPSIRDRDLERRARLSSLGWRMIHVNAEMLRYRPAVIIGRTEAALRDAGAAVCRT</sequence>
<gene>
    <name evidence="1" type="ORF">O6P37_05895</name>
</gene>
<accession>A0ABT4PP88</accession>
<organism evidence="1 2">
    <name type="scientific">Mycobacterium hippophais</name>
    <dbReference type="NCBI Taxonomy" id="3016340"/>
    <lineage>
        <taxon>Bacteria</taxon>
        <taxon>Bacillati</taxon>
        <taxon>Actinomycetota</taxon>
        <taxon>Actinomycetes</taxon>
        <taxon>Mycobacteriales</taxon>
        <taxon>Mycobacteriaceae</taxon>
        <taxon>Mycobacterium</taxon>
    </lineage>
</organism>
<dbReference type="RefSeq" id="WP_269893201.1">
    <property type="nucleotide sequence ID" value="NZ_JAPZPY010000002.1"/>
</dbReference>
<reference evidence="1" key="1">
    <citation type="submission" date="2022-12" db="EMBL/GenBank/DDBJ databases">
        <authorList>
            <person name="Deng Y."/>
            <person name="Zhang Y.-Q."/>
        </authorList>
    </citation>
    <scope>NUCLEOTIDE SEQUENCE</scope>
    <source>
        <strain evidence="1">CPCC 205372</strain>
    </source>
</reference>
<evidence type="ECO:0000313" key="1">
    <source>
        <dbReference type="EMBL" id="MCZ8378389.1"/>
    </source>
</evidence>
<comment type="caution">
    <text evidence="1">The sequence shown here is derived from an EMBL/GenBank/DDBJ whole genome shotgun (WGS) entry which is preliminary data.</text>
</comment>
<name>A0ABT4PP88_9MYCO</name>
<protein>
    <recommendedName>
        <fullName evidence="3">DUF559 domain-containing protein</fullName>
    </recommendedName>
</protein>
<dbReference type="Gene3D" id="3.40.960.10">
    <property type="entry name" value="VSR Endonuclease"/>
    <property type="match status" value="1"/>
</dbReference>
<evidence type="ECO:0000313" key="2">
    <source>
        <dbReference type="Proteomes" id="UP001142153"/>
    </source>
</evidence>
<proteinExistence type="predicted"/>
<dbReference type="Proteomes" id="UP001142153">
    <property type="component" value="Unassembled WGS sequence"/>
</dbReference>